<comment type="similarity">
    <text evidence="1">Belongs to the NAD(P)-dependent epimerase/dehydratase family. SDR39U1 subfamily.</text>
</comment>
<dbReference type="Gene3D" id="3.40.50.720">
    <property type="entry name" value="NAD(P)-binding Rossmann-like Domain"/>
    <property type="match status" value="1"/>
</dbReference>
<gene>
    <name evidence="4" type="ORF">QM524_12655</name>
</gene>
<dbReference type="SUPFAM" id="SSF51735">
    <property type="entry name" value="NAD(P)-binding Rossmann-fold domains"/>
    <property type="match status" value="1"/>
</dbReference>
<dbReference type="EMBL" id="JASHIF010000010">
    <property type="protein sequence ID" value="MDI9860063.1"/>
    <property type="molecule type" value="Genomic_DNA"/>
</dbReference>
<dbReference type="InterPro" id="IPR036291">
    <property type="entry name" value="NAD(P)-bd_dom_sf"/>
</dbReference>
<proteinExistence type="inferred from homology"/>
<feature type="domain" description="NAD-dependent epimerase/dehydratase" evidence="2">
    <location>
        <begin position="3"/>
        <end position="215"/>
    </location>
</feature>
<dbReference type="InterPro" id="IPR010099">
    <property type="entry name" value="SDR39U1"/>
</dbReference>
<comment type="caution">
    <text evidence="4">The sequence shown here is derived from an EMBL/GenBank/DDBJ whole genome shotgun (WGS) entry which is preliminary data.</text>
</comment>
<organism evidence="4 5">
    <name type="scientific">Flectobacillus roseus</name>
    <dbReference type="NCBI Taxonomy" id="502259"/>
    <lineage>
        <taxon>Bacteria</taxon>
        <taxon>Pseudomonadati</taxon>
        <taxon>Bacteroidota</taxon>
        <taxon>Cytophagia</taxon>
        <taxon>Cytophagales</taxon>
        <taxon>Flectobacillaceae</taxon>
        <taxon>Flectobacillus</taxon>
    </lineage>
</organism>
<evidence type="ECO:0000259" key="3">
    <source>
        <dbReference type="Pfam" id="PF08338"/>
    </source>
</evidence>
<dbReference type="Pfam" id="PF08338">
    <property type="entry name" value="DUF1731"/>
    <property type="match status" value="1"/>
</dbReference>
<dbReference type="PANTHER" id="PTHR11092">
    <property type="entry name" value="SUGAR NUCLEOTIDE EPIMERASE RELATED"/>
    <property type="match status" value="1"/>
</dbReference>
<dbReference type="RefSeq" id="WP_283344889.1">
    <property type="nucleotide sequence ID" value="NZ_JASHIF010000010.1"/>
</dbReference>
<reference evidence="4 5" key="1">
    <citation type="submission" date="2023-05" db="EMBL/GenBank/DDBJ databases">
        <title>Novel species of genus Flectobacillus isolated from stream in China.</title>
        <authorList>
            <person name="Lu H."/>
        </authorList>
    </citation>
    <scope>NUCLEOTIDE SEQUENCE [LARGE SCALE GENOMIC DNA]</scope>
    <source>
        <strain evidence="4 5">KCTC 42575</strain>
    </source>
</reference>
<feature type="domain" description="DUF1731" evidence="3">
    <location>
        <begin position="252"/>
        <end position="299"/>
    </location>
</feature>
<accession>A0ABT6Y916</accession>
<keyword evidence="5" id="KW-1185">Reference proteome</keyword>
<evidence type="ECO:0000259" key="2">
    <source>
        <dbReference type="Pfam" id="PF01370"/>
    </source>
</evidence>
<evidence type="ECO:0000256" key="1">
    <source>
        <dbReference type="ARBA" id="ARBA00009353"/>
    </source>
</evidence>
<dbReference type="NCBIfam" id="TIGR01777">
    <property type="entry name" value="yfcH"/>
    <property type="match status" value="1"/>
</dbReference>
<name>A0ABT6Y916_9BACT</name>
<dbReference type="Proteomes" id="UP001236507">
    <property type="component" value="Unassembled WGS sequence"/>
</dbReference>
<sequence>MNILITGGTGLVGTRLTELLTEQGHSVWHLSRKAQQRGNVKTFVWDIDKGIIDEEALRGADYIIHLAGAGIADERWTPERKKEIIDSRTKSMALIAQKLQMIPHKIQGFVSASGIGFYGADTGSAIITEESQAGNDFVSECCILWEKAADQIANLGIRTTKLRIGIVLAEKGGALPKMALPTKFGFGSPLGTGEQFLSWIHIDDLCRLFIHALFTPTVQGVFNAVADNPINNRTFNQILASVLNRPLWLPNVPSFVLKIIFGEMASIVLGGNKVLNNKVKQETSFTFLYDDPEAALRDIFKK</sequence>
<evidence type="ECO:0000313" key="5">
    <source>
        <dbReference type="Proteomes" id="UP001236507"/>
    </source>
</evidence>
<evidence type="ECO:0000313" key="4">
    <source>
        <dbReference type="EMBL" id="MDI9860063.1"/>
    </source>
</evidence>
<dbReference type="InterPro" id="IPR001509">
    <property type="entry name" value="Epimerase_deHydtase"/>
</dbReference>
<protein>
    <submittedName>
        <fullName evidence="4">TIGR01777 family oxidoreductase</fullName>
    </submittedName>
</protein>
<dbReference type="Pfam" id="PF01370">
    <property type="entry name" value="Epimerase"/>
    <property type="match status" value="1"/>
</dbReference>
<dbReference type="InterPro" id="IPR013549">
    <property type="entry name" value="DUF1731"/>
</dbReference>
<dbReference type="PANTHER" id="PTHR11092:SF0">
    <property type="entry name" value="EPIMERASE FAMILY PROTEIN SDR39U1"/>
    <property type="match status" value="1"/>
</dbReference>